<gene>
    <name evidence="2" type="ORF">KME65_13730</name>
</gene>
<reference evidence="2 3" key="1">
    <citation type="submission" date="2021-05" db="EMBL/GenBank/DDBJ databases">
        <title>Genetic and Functional Diversity in Clade A Lucinid endosymbionts from the Bahamas.</title>
        <authorList>
            <person name="Giani N.M."/>
            <person name="Engel A.S."/>
            <person name="Campbell B.J."/>
        </authorList>
    </citation>
    <scope>NUCLEOTIDE SEQUENCE [LARGE SCALE GENOMIC DNA]</scope>
    <source>
        <strain evidence="2">LUC16012Gg_MoonRockCtena</strain>
    </source>
</reference>
<feature type="transmembrane region" description="Helical" evidence="1">
    <location>
        <begin position="21"/>
        <end position="39"/>
    </location>
</feature>
<evidence type="ECO:0000256" key="1">
    <source>
        <dbReference type="SAM" id="Phobius"/>
    </source>
</evidence>
<dbReference type="EMBL" id="JAHHGM010000012">
    <property type="protein sequence ID" value="MBT2990009.1"/>
    <property type="molecule type" value="Genomic_DNA"/>
</dbReference>
<keyword evidence="1" id="KW-0472">Membrane</keyword>
<comment type="caution">
    <text evidence="2">The sequence shown here is derived from an EMBL/GenBank/DDBJ whole genome shotgun (WGS) entry which is preliminary data.</text>
</comment>
<protein>
    <submittedName>
        <fullName evidence="2">Pilus assembly protein</fullName>
    </submittedName>
</protein>
<sequence length="94" mass="9534">MFSKTGKSSSKKHFGQGMTEYIIIVAVIAVAAIGAFGYFGQIVETQIAGVGQELGGADAEATRTAAGTLGSTAATTAASAENSMTNYYDNNSGE</sequence>
<keyword evidence="1" id="KW-0812">Transmembrane</keyword>
<proteinExistence type="predicted"/>
<name>A0A944MC69_9GAMM</name>
<evidence type="ECO:0000313" key="2">
    <source>
        <dbReference type="EMBL" id="MBT2990009.1"/>
    </source>
</evidence>
<dbReference type="AlphaFoldDB" id="A0A944MC69"/>
<organism evidence="2 3">
    <name type="scientific">Candidatus Thiodiazotropha taylori</name>
    <dbReference type="NCBI Taxonomy" id="2792791"/>
    <lineage>
        <taxon>Bacteria</taxon>
        <taxon>Pseudomonadati</taxon>
        <taxon>Pseudomonadota</taxon>
        <taxon>Gammaproteobacteria</taxon>
        <taxon>Chromatiales</taxon>
        <taxon>Sedimenticolaceae</taxon>
        <taxon>Candidatus Thiodiazotropha</taxon>
    </lineage>
</organism>
<dbReference type="Proteomes" id="UP000770889">
    <property type="component" value="Unassembled WGS sequence"/>
</dbReference>
<evidence type="ECO:0000313" key="3">
    <source>
        <dbReference type="Proteomes" id="UP000770889"/>
    </source>
</evidence>
<keyword evidence="1" id="KW-1133">Transmembrane helix</keyword>
<accession>A0A944MC69</accession>